<dbReference type="EMBL" id="ML977320">
    <property type="protein sequence ID" value="KAF2116882.1"/>
    <property type="molecule type" value="Genomic_DNA"/>
</dbReference>
<proteinExistence type="predicted"/>
<dbReference type="PANTHER" id="PTHR33112">
    <property type="entry name" value="DOMAIN PROTEIN, PUTATIVE-RELATED"/>
    <property type="match status" value="1"/>
</dbReference>
<sequence length="357" mass="40095">MFRFTDITCRPEAYCLLGEQGPLSVSKSTSPVVENPQSEECIDQVKAWIDRCERTHQQCKTQEPSSLPIRVINVGSADGSVGPCLYISKGESGKYAALSHCWGLNGPKLTTRRETLDRRKCGIDWSDIPKSFQDAIIVTRYLGLKYLWIDSLCILQGDAEDWAQESGKMASIYGSAYVVISATSAKGSETGFLSSRPDDCAIKLKLGTDGATYSVFARPAILHTPFLGAGFQERRFTHPDYPLLERAWCFQERLLATRVLHFTRGETVFECKAQSYCECGYLAGNNRFTYKSEDHNFRTGQRDYPLEDLWQDLVRIYTAHSLTYQTDVLSAFSGIAKSMEPLRMGDYLAGLWSTQLL</sequence>
<organism evidence="2 3">
    <name type="scientific">Lophiotrema nucula</name>
    <dbReference type="NCBI Taxonomy" id="690887"/>
    <lineage>
        <taxon>Eukaryota</taxon>
        <taxon>Fungi</taxon>
        <taxon>Dikarya</taxon>
        <taxon>Ascomycota</taxon>
        <taxon>Pezizomycotina</taxon>
        <taxon>Dothideomycetes</taxon>
        <taxon>Pleosporomycetidae</taxon>
        <taxon>Pleosporales</taxon>
        <taxon>Lophiotremataceae</taxon>
        <taxon>Lophiotrema</taxon>
    </lineage>
</organism>
<dbReference type="Pfam" id="PF06985">
    <property type="entry name" value="HET"/>
    <property type="match status" value="1"/>
</dbReference>
<dbReference type="OrthoDB" id="5362512at2759"/>
<dbReference type="AlphaFoldDB" id="A0A6A5ZBM8"/>
<feature type="non-terminal residue" evidence="2">
    <location>
        <position position="357"/>
    </location>
</feature>
<protein>
    <submittedName>
        <fullName evidence="2">Heterokaryon incompatibility protein-domain-containing protein</fullName>
    </submittedName>
</protein>
<feature type="domain" description="Heterokaryon incompatibility" evidence="1">
    <location>
        <begin position="95"/>
        <end position="252"/>
    </location>
</feature>
<name>A0A6A5ZBM8_9PLEO</name>
<evidence type="ECO:0000313" key="2">
    <source>
        <dbReference type="EMBL" id="KAF2116882.1"/>
    </source>
</evidence>
<dbReference type="InterPro" id="IPR010730">
    <property type="entry name" value="HET"/>
</dbReference>
<keyword evidence="3" id="KW-1185">Reference proteome</keyword>
<dbReference type="Proteomes" id="UP000799770">
    <property type="component" value="Unassembled WGS sequence"/>
</dbReference>
<dbReference type="PANTHER" id="PTHR33112:SF16">
    <property type="entry name" value="HETEROKARYON INCOMPATIBILITY DOMAIN-CONTAINING PROTEIN"/>
    <property type="match status" value="1"/>
</dbReference>
<reference evidence="2" key="1">
    <citation type="journal article" date="2020" name="Stud. Mycol.">
        <title>101 Dothideomycetes genomes: a test case for predicting lifestyles and emergence of pathogens.</title>
        <authorList>
            <person name="Haridas S."/>
            <person name="Albert R."/>
            <person name="Binder M."/>
            <person name="Bloem J."/>
            <person name="Labutti K."/>
            <person name="Salamov A."/>
            <person name="Andreopoulos B."/>
            <person name="Baker S."/>
            <person name="Barry K."/>
            <person name="Bills G."/>
            <person name="Bluhm B."/>
            <person name="Cannon C."/>
            <person name="Castanera R."/>
            <person name="Culley D."/>
            <person name="Daum C."/>
            <person name="Ezra D."/>
            <person name="Gonzalez J."/>
            <person name="Henrissat B."/>
            <person name="Kuo A."/>
            <person name="Liang C."/>
            <person name="Lipzen A."/>
            <person name="Lutzoni F."/>
            <person name="Magnuson J."/>
            <person name="Mondo S."/>
            <person name="Nolan M."/>
            <person name="Ohm R."/>
            <person name="Pangilinan J."/>
            <person name="Park H.-J."/>
            <person name="Ramirez L."/>
            <person name="Alfaro M."/>
            <person name="Sun H."/>
            <person name="Tritt A."/>
            <person name="Yoshinaga Y."/>
            <person name="Zwiers L.-H."/>
            <person name="Turgeon B."/>
            <person name="Goodwin S."/>
            <person name="Spatafora J."/>
            <person name="Crous P."/>
            <person name="Grigoriev I."/>
        </authorList>
    </citation>
    <scope>NUCLEOTIDE SEQUENCE</scope>
    <source>
        <strain evidence="2">CBS 627.86</strain>
    </source>
</reference>
<evidence type="ECO:0000259" key="1">
    <source>
        <dbReference type="Pfam" id="PF06985"/>
    </source>
</evidence>
<evidence type="ECO:0000313" key="3">
    <source>
        <dbReference type="Proteomes" id="UP000799770"/>
    </source>
</evidence>
<gene>
    <name evidence="2" type="ORF">BDV96DRAFT_491013</name>
</gene>
<accession>A0A6A5ZBM8</accession>